<evidence type="ECO:0000256" key="10">
    <source>
        <dbReference type="ARBA" id="ARBA00033765"/>
    </source>
</evidence>
<evidence type="ECO:0000256" key="2">
    <source>
        <dbReference type="ARBA" id="ARBA00022485"/>
    </source>
</evidence>
<evidence type="ECO:0000256" key="12">
    <source>
        <dbReference type="ARBA" id="ARBA00052380"/>
    </source>
</evidence>
<dbReference type="NCBIfam" id="TIGR01574">
    <property type="entry name" value="miaB-methiolase"/>
    <property type="match status" value="1"/>
</dbReference>
<feature type="binding site" evidence="14">
    <location>
        <position position="83"/>
    </location>
    <ligand>
        <name>[4Fe-4S] cluster</name>
        <dbReference type="ChEBI" id="CHEBI:49883"/>
        <label>1</label>
    </ligand>
</feature>
<evidence type="ECO:0000313" key="20">
    <source>
        <dbReference type="Proteomes" id="UP001169862"/>
    </source>
</evidence>
<dbReference type="InterPro" id="IPR058240">
    <property type="entry name" value="rSAM_sf"/>
</dbReference>
<evidence type="ECO:0000256" key="14">
    <source>
        <dbReference type="HAMAP-Rule" id="MF_01864"/>
    </source>
</evidence>
<keyword evidence="6 14" id="KW-0819">tRNA processing</keyword>
<dbReference type="InterPro" id="IPR023404">
    <property type="entry name" value="rSAM_horseshoe"/>
</dbReference>
<proteinExistence type="inferred from homology"/>
<feature type="binding site" evidence="14">
    <location>
        <position position="164"/>
    </location>
    <ligand>
        <name>[4Fe-4S] cluster</name>
        <dbReference type="ChEBI" id="CHEBI:49883"/>
        <label>2</label>
        <note>4Fe-4S-S-AdoMet</note>
    </ligand>
</feature>
<comment type="function">
    <text evidence="1 14">Catalyzes the methylthiolation of N6-(dimethylallyl)adenosine (i(6)A), leading to the formation of 2-methylthio-N6-(dimethylallyl)adenosine (ms(2)i(6)A) at position 37 in tRNAs that read codons beginning with uridine.</text>
</comment>
<dbReference type="CDD" id="cd01335">
    <property type="entry name" value="Radical_SAM"/>
    <property type="match status" value="1"/>
</dbReference>
<feature type="domain" description="MTTase N-terminal" evidence="16">
    <location>
        <begin position="3"/>
        <end position="120"/>
    </location>
</feature>
<feature type="binding site" evidence="14">
    <location>
        <position position="12"/>
    </location>
    <ligand>
        <name>[4Fe-4S] cluster</name>
        <dbReference type="ChEBI" id="CHEBI:49883"/>
        <label>1</label>
    </ligand>
</feature>
<dbReference type="GO" id="GO:0046872">
    <property type="term" value="F:metal ion binding"/>
    <property type="evidence" value="ECO:0007669"/>
    <property type="project" value="UniProtKB-KW"/>
</dbReference>
<name>A0AAW7XMR7_9GAMM</name>
<keyword evidence="2 14" id="KW-0004">4Fe-4S</keyword>
<evidence type="ECO:0000256" key="5">
    <source>
        <dbReference type="ARBA" id="ARBA00022691"/>
    </source>
</evidence>
<dbReference type="InterPro" id="IPR002792">
    <property type="entry name" value="TRAM_dom"/>
</dbReference>
<comment type="catalytic activity">
    <reaction evidence="12">
        <text>2-thio-N(6)-dimethylallyladenosine(37) in tRNA + S-adenosyl-L-methionine = 2-methylsulfanyl-N(6)-dimethylallyladenosine(37) in tRNA + S-adenosyl-L-homocysteine + H(+)</text>
        <dbReference type="Rhea" id="RHEA:37063"/>
        <dbReference type="Rhea" id="RHEA-COMP:10376"/>
        <dbReference type="Rhea" id="RHEA-COMP:10377"/>
        <dbReference type="ChEBI" id="CHEBI:15378"/>
        <dbReference type="ChEBI" id="CHEBI:57856"/>
        <dbReference type="ChEBI" id="CHEBI:59789"/>
        <dbReference type="ChEBI" id="CHEBI:74416"/>
        <dbReference type="ChEBI" id="CHEBI:74417"/>
    </reaction>
    <physiologicalReaction direction="left-to-right" evidence="12">
        <dbReference type="Rhea" id="RHEA:37064"/>
    </physiologicalReaction>
</comment>
<comment type="subunit">
    <text evidence="14">Monomer.</text>
</comment>
<keyword evidence="7 14" id="KW-0479">Metal-binding</keyword>
<evidence type="ECO:0000256" key="6">
    <source>
        <dbReference type="ARBA" id="ARBA00022694"/>
    </source>
</evidence>
<dbReference type="FunFam" id="3.40.50.12160:FF:000001">
    <property type="entry name" value="tRNA-2-methylthio-N(6)-dimethylallyladenosine synthase"/>
    <property type="match status" value="1"/>
</dbReference>
<evidence type="ECO:0000256" key="4">
    <source>
        <dbReference type="ARBA" id="ARBA00022679"/>
    </source>
</evidence>
<evidence type="ECO:0000256" key="7">
    <source>
        <dbReference type="ARBA" id="ARBA00022723"/>
    </source>
</evidence>
<dbReference type="RefSeq" id="WP_075173615.1">
    <property type="nucleotide sequence ID" value="NZ_CAXHZV010000036.1"/>
</dbReference>
<dbReference type="PROSITE" id="PS51449">
    <property type="entry name" value="MTTASE_N"/>
    <property type="match status" value="1"/>
</dbReference>
<dbReference type="InterPro" id="IPR020612">
    <property type="entry name" value="Methylthiotransferase_CS"/>
</dbReference>
<dbReference type="EMBL" id="JAUOPG010000012">
    <property type="protein sequence ID" value="MDO6455056.1"/>
    <property type="molecule type" value="Genomic_DNA"/>
</dbReference>
<keyword evidence="5 14" id="KW-0949">S-adenosyl-L-methionine</keyword>
<dbReference type="EC" id="2.8.4.3" evidence="10 14"/>
<dbReference type="Proteomes" id="UP001169862">
    <property type="component" value="Unassembled WGS sequence"/>
</dbReference>
<dbReference type="PANTHER" id="PTHR43020">
    <property type="entry name" value="CDK5 REGULATORY SUBUNIT-ASSOCIATED PROTEIN 1"/>
    <property type="match status" value="1"/>
</dbReference>
<comment type="caution">
    <text evidence="18">The sequence shown here is derived from an EMBL/GenBank/DDBJ whole genome shotgun (WGS) entry which is preliminary data.</text>
</comment>
<comment type="cofactor">
    <cofactor evidence="14">
        <name>[4Fe-4S] cluster</name>
        <dbReference type="ChEBI" id="CHEBI:49883"/>
    </cofactor>
    <text evidence="14">Binds 2 [4Fe-4S] clusters. One cluster is coordinated with 3 cysteines and an exchangeable S-adenosyl-L-methionine.</text>
</comment>
<feature type="binding site" evidence="14">
    <location>
        <position position="157"/>
    </location>
    <ligand>
        <name>[4Fe-4S] cluster</name>
        <dbReference type="ChEBI" id="CHEBI:49883"/>
        <label>2</label>
        <note>4Fe-4S-S-AdoMet</note>
    </ligand>
</feature>
<dbReference type="PANTHER" id="PTHR43020:SF2">
    <property type="entry name" value="MITOCHONDRIAL TRNA METHYLTHIOTRANSFERASE CDK5RAP1"/>
    <property type="match status" value="1"/>
</dbReference>
<dbReference type="GO" id="GO:0035597">
    <property type="term" value="F:tRNA-2-methylthio-N(6)-dimethylallyladenosine(37) synthase activity"/>
    <property type="evidence" value="ECO:0007669"/>
    <property type="project" value="UniProtKB-EC"/>
</dbReference>
<dbReference type="InterPro" id="IPR005839">
    <property type="entry name" value="Methylthiotransferase"/>
</dbReference>
<organism evidence="18 20">
    <name type="scientific">Neptunomonas phycophila</name>
    <dbReference type="NCBI Taxonomy" id="1572645"/>
    <lineage>
        <taxon>Bacteria</taxon>
        <taxon>Pseudomonadati</taxon>
        <taxon>Pseudomonadota</taxon>
        <taxon>Gammaproteobacteria</taxon>
        <taxon>Oceanospirillales</taxon>
        <taxon>Oceanospirillaceae</taxon>
        <taxon>Neptunomonas</taxon>
    </lineage>
</organism>
<evidence type="ECO:0000256" key="8">
    <source>
        <dbReference type="ARBA" id="ARBA00023004"/>
    </source>
</evidence>
<protein>
    <recommendedName>
        <fullName evidence="10 14">tRNA-2-methylthio-N(6)-dimethylallyladenosine synthase</fullName>
        <ecNumber evidence="10 14">2.8.4.3</ecNumber>
    </recommendedName>
    <alternativeName>
        <fullName evidence="14">(Dimethylallyl)adenosine tRNA methylthiotransferase MiaB</fullName>
    </alternativeName>
    <alternativeName>
        <fullName evidence="14">tRNA-i(6)A37 methylthiotransferase</fullName>
    </alternativeName>
</protein>
<dbReference type="PROSITE" id="PS51918">
    <property type="entry name" value="RADICAL_SAM"/>
    <property type="match status" value="1"/>
</dbReference>
<keyword evidence="21" id="KW-1185">Reference proteome</keyword>
<dbReference type="EMBL" id="JAUYVO010000011">
    <property type="protein sequence ID" value="MDP2523855.1"/>
    <property type="molecule type" value="Genomic_DNA"/>
</dbReference>
<dbReference type="PROSITE" id="PS50926">
    <property type="entry name" value="TRAM"/>
    <property type="match status" value="1"/>
</dbReference>
<dbReference type="SMART" id="SM00729">
    <property type="entry name" value="Elp3"/>
    <property type="match status" value="1"/>
</dbReference>
<dbReference type="Pfam" id="PF00919">
    <property type="entry name" value="UPF0004"/>
    <property type="match status" value="1"/>
</dbReference>
<comment type="catalytic activity">
    <reaction evidence="11">
        <text>N(6)-dimethylallyladenosine(37) in tRNA + (sulfur carrier)-SH + AH2 + S-adenosyl-L-methionine = 2-thio-N(6)-dimethylallyladenosine(37) in tRNA + (sulfur carrier)-H + 5'-deoxyadenosine + L-methionine + A + H(+)</text>
        <dbReference type="Rhea" id="RHEA:36339"/>
        <dbReference type="Rhea" id="RHEA-COMP:10375"/>
        <dbReference type="Rhea" id="RHEA-COMP:10377"/>
        <dbReference type="Rhea" id="RHEA-COMP:14737"/>
        <dbReference type="Rhea" id="RHEA-COMP:14739"/>
        <dbReference type="ChEBI" id="CHEBI:13193"/>
        <dbReference type="ChEBI" id="CHEBI:15378"/>
        <dbReference type="ChEBI" id="CHEBI:17319"/>
        <dbReference type="ChEBI" id="CHEBI:17499"/>
        <dbReference type="ChEBI" id="CHEBI:29917"/>
        <dbReference type="ChEBI" id="CHEBI:57844"/>
        <dbReference type="ChEBI" id="CHEBI:59789"/>
        <dbReference type="ChEBI" id="CHEBI:64428"/>
        <dbReference type="ChEBI" id="CHEBI:74415"/>
        <dbReference type="ChEBI" id="CHEBI:74416"/>
    </reaction>
    <physiologicalReaction direction="left-to-right" evidence="11">
        <dbReference type="Rhea" id="RHEA:36340"/>
    </physiologicalReaction>
</comment>
<evidence type="ECO:0000259" key="16">
    <source>
        <dbReference type="PROSITE" id="PS51449"/>
    </source>
</evidence>
<evidence type="ECO:0000259" key="17">
    <source>
        <dbReference type="PROSITE" id="PS51918"/>
    </source>
</evidence>
<dbReference type="GO" id="GO:0005829">
    <property type="term" value="C:cytosol"/>
    <property type="evidence" value="ECO:0007669"/>
    <property type="project" value="TreeGrafter"/>
</dbReference>
<comment type="catalytic activity">
    <reaction evidence="13">
        <text>N(6)-dimethylallyladenosine(37) in tRNA + (sulfur carrier)-SH + AH2 + 2 S-adenosyl-L-methionine = 2-methylsulfanyl-N(6)-dimethylallyladenosine(37) in tRNA + (sulfur carrier)-H + 5'-deoxyadenosine + L-methionine + A + S-adenosyl-L-homocysteine + 2 H(+)</text>
        <dbReference type="Rhea" id="RHEA:37067"/>
        <dbReference type="Rhea" id="RHEA-COMP:10375"/>
        <dbReference type="Rhea" id="RHEA-COMP:10376"/>
        <dbReference type="Rhea" id="RHEA-COMP:14737"/>
        <dbReference type="Rhea" id="RHEA-COMP:14739"/>
        <dbReference type="ChEBI" id="CHEBI:13193"/>
        <dbReference type="ChEBI" id="CHEBI:15378"/>
        <dbReference type="ChEBI" id="CHEBI:17319"/>
        <dbReference type="ChEBI" id="CHEBI:17499"/>
        <dbReference type="ChEBI" id="CHEBI:29917"/>
        <dbReference type="ChEBI" id="CHEBI:57844"/>
        <dbReference type="ChEBI" id="CHEBI:57856"/>
        <dbReference type="ChEBI" id="CHEBI:59789"/>
        <dbReference type="ChEBI" id="CHEBI:64428"/>
        <dbReference type="ChEBI" id="CHEBI:74415"/>
        <dbReference type="ChEBI" id="CHEBI:74417"/>
        <dbReference type="EC" id="2.8.4.3"/>
    </reaction>
    <physiologicalReaction direction="left-to-right" evidence="13">
        <dbReference type="Rhea" id="RHEA:37068"/>
    </physiologicalReaction>
</comment>
<keyword evidence="8 14" id="KW-0408">Iron</keyword>
<dbReference type="Gene3D" id="3.80.30.20">
    <property type="entry name" value="tm_1862 like domain"/>
    <property type="match status" value="1"/>
</dbReference>
<evidence type="ECO:0000313" key="19">
    <source>
        <dbReference type="EMBL" id="MDP2523855.1"/>
    </source>
</evidence>
<dbReference type="InterPro" id="IPR038135">
    <property type="entry name" value="Methylthiotransferase_N_sf"/>
</dbReference>
<dbReference type="SFLD" id="SFLDF00273">
    <property type="entry name" value="(dimethylallyl)adenosine_tRNA"/>
    <property type="match status" value="1"/>
</dbReference>
<dbReference type="PROSITE" id="PS01278">
    <property type="entry name" value="MTTASE_RADICAL"/>
    <property type="match status" value="1"/>
</dbReference>
<evidence type="ECO:0000256" key="1">
    <source>
        <dbReference type="ARBA" id="ARBA00003234"/>
    </source>
</evidence>
<dbReference type="GO" id="GO:0051539">
    <property type="term" value="F:4 iron, 4 sulfur cluster binding"/>
    <property type="evidence" value="ECO:0007669"/>
    <property type="project" value="UniProtKB-UniRule"/>
</dbReference>
<dbReference type="Gene3D" id="3.40.50.12160">
    <property type="entry name" value="Methylthiotransferase, N-terminal domain"/>
    <property type="match status" value="1"/>
</dbReference>
<dbReference type="Pfam" id="PF01938">
    <property type="entry name" value="TRAM"/>
    <property type="match status" value="1"/>
</dbReference>
<dbReference type="Proteomes" id="UP001177341">
    <property type="component" value="Unassembled WGS sequence"/>
</dbReference>
<evidence type="ECO:0000313" key="21">
    <source>
        <dbReference type="Proteomes" id="UP001177341"/>
    </source>
</evidence>
<dbReference type="SFLD" id="SFLDG01061">
    <property type="entry name" value="methylthiotransferase"/>
    <property type="match status" value="1"/>
</dbReference>
<feature type="binding site" evidence="14">
    <location>
        <position position="161"/>
    </location>
    <ligand>
        <name>[4Fe-4S] cluster</name>
        <dbReference type="ChEBI" id="CHEBI:49883"/>
        <label>2</label>
        <note>4Fe-4S-S-AdoMet</note>
    </ligand>
</feature>
<dbReference type="SFLD" id="SFLDG01082">
    <property type="entry name" value="B12-binding_domain_containing"/>
    <property type="match status" value="1"/>
</dbReference>
<evidence type="ECO:0000259" key="15">
    <source>
        <dbReference type="PROSITE" id="PS50926"/>
    </source>
</evidence>
<keyword evidence="3 14" id="KW-0963">Cytoplasm</keyword>
<gene>
    <name evidence="14 18" type="primary">miaB</name>
    <name evidence="18" type="ORF">Q4490_15905</name>
    <name evidence="19" type="ORF">Q8W30_14865</name>
</gene>
<dbReference type="SFLD" id="SFLDS00029">
    <property type="entry name" value="Radical_SAM"/>
    <property type="match status" value="1"/>
</dbReference>
<evidence type="ECO:0000313" key="18">
    <source>
        <dbReference type="EMBL" id="MDO6455056.1"/>
    </source>
</evidence>
<accession>A0AAW7XMR7</accession>
<evidence type="ECO:0000256" key="9">
    <source>
        <dbReference type="ARBA" id="ARBA00023014"/>
    </source>
</evidence>
<evidence type="ECO:0000256" key="11">
    <source>
        <dbReference type="ARBA" id="ARBA00050926"/>
    </source>
</evidence>
<evidence type="ECO:0000256" key="13">
    <source>
        <dbReference type="ARBA" id="ARBA00052587"/>
    </source>
</evidence>
<evidence type="ECO:0000256" key="3">
    <source>
        <dbReference type="ARBA" id="ARBA00022490"/>
    </source>
</evidence>
<keyword evidence="9 14" id="KW-0411">Iron-sulfur</keyword>
<dbReference type="InterPro" id="IPR007197">
    <property type="entry name" value="rSAM"/>
</dbReference>
<dbReference type="InterPro" id="IPR013848">
    <property type="entry name" value="Methylthiotransferase_N"/>
</dbReference>
<reference evidence="18" key="1">
    <citation type="submission" date="2023-07" db="EMBL/GenBank/DDBJ databases">
        <title>Genome content predicts the carbon catabolic preferences of heterotrophic bacteria.</title>
        <authorList>
            <person name="Gralka M."/>
        </authorList>
    </citation>
    <scope>NUCLEOTIDE SEQUENCE</scope>
    <source>
        <strain evidence="19">5G01</strain>
        <strain evidence="18">I2M16</strain>
    </source>
</reference>
<comment type="similarity">
    <text evidence="14">Belongs to the methylthiotransferase family. MiaB subfamily.</text>
</comment>
<dbReference type="Pfam" id="PF04055">
    <property type="entry name" value="Radical_SAM"/>
    <property type="match status" value="1"/>
</dbReference>
<feature type="binding site" evidence="14">
    <location>
        <position position="49"/>
    </location>
    <ligand>
        <name>[4Fe-4S] cluster</name>
        <dbReference type="ChEBI" id="CHEBI:49883"/>
        <label>1</label>
    </ligand>
</feature>
<keyword evidence="4 14" id="KW-0808">Transferase</keyword>
<comment type="subcellular location">
    <subcellularLocation>
        <location evidence="14">Cytoplasm</location>
    </subcellularLocation>
</comment>
<feature type="domain" description="TRAM" evidence="15">
    <location>
        <begin position="378"/>
        <end position="442"/>
    </location>
</feature>
<dbReference type="InterPro" id="IPR006638">
    <property type="entry name" value="Elp3/MiaA/NifB-like_rSAM"/>
</dbReference>
<dbReference type="HAMAP" id="MF_01864">
    <property type="entry name" value="tRNA_metthiotr_MiaB"/>
    <property type="match status" value="1"/>
</dbReference>
<dbReference type="FunFam" id="3.80.30.20:FF:000001">
    <property type="entry name" value="tRNA-2-methylthio-N(6)-dimethylallyladenosine synthase 2"/>
    <property type="match status" value="1"/>
</dbReference>
<dbReference type="AlphaFoldDB" id="A0AAW7XMR7"/>
<dbReference type="InterPro" id="IPR006463">
    <property type="entry name" value="MiaB_methiolase"/>
</dbReference>
<dbReference type="SUPFAM" id="SSF102114">
    <property type="entry name" value="Radical SAM enzymes"/>
    <property type="match status" value="1"/>
</dbReference>
<dbReference type="NCBIfam" id="TIGR00089">
    <property type="entry name" value="MiaB/RimO family radical SAM methylthiotransferase"/>
    <property type="match status" value="1"/>
</dbReference>
<feature type="domain" description="Radical SAM core" evidence="17">
    <location>
        <begin position="143"/>
        <end position="375"/>
    </location>
</feature>
<sequence>MAKKLFIKTHGCQMNEYDSSRMADLLGESHALELTDNPDDADVLLLNTCSIREKAQEKVFHQLGRWKKLKAKRPDLLIGVGGCVASQEGDKILGRAPYVDMIFGPQTLHRLPEMIDLTHEGKSGIVDVTFPEIEKFDALPAPKVEGAEAFVSVMEGCSKYCTFCVVPYTRGEEVSRPMNDVIAECIELAEQGVREVNLLGQNVNAYRGELDDGDYADLAELIRNVAAIEGIDRIRFTTSHPVEFTDSLIEAYADVPELVSHLHLPVQSGSDRILMAMKRGHTVLEYKSKIRRLLKVRPDLSMSSDFIIGFPGETDADFEATMNLIQEINFDTSFSFIYSRRPGTPASDLPDTVTEETKKQRLEILQSRIIQQAMQISRRMVDSTQRILVNGYSKKDPGMLSGRTENNRVVNFRCSNPDLIGHFADVKIVEAYANSLIGELISSELDTIQ</sequence>